<evidence type="ECO:0000256" key="1">
    <source>
        <dbReference type="SAM" id="SignalP"/>
    </source>
</evidence>
<name>A0A7U7Q971_ACIBA</name>
<dbReference type="AlphaFoldDB" id="A0A7U7Q971"/>
<accession>A0A7U7Q971</accession>
<proteinExistence type="predicted"/>
<dbReference type="Proteomes" id="UP000066661">
    <property type="component" value="Chromosome I"/>
</dbReference>
<keyword evidence="1" id="KW-0732">Signal</keyword>
<feature type="signal peptide" evidence="1">
    <location>
        <begin position="1"/>
        <end position="29"/>
    </location>
</feature>
<organism evidence="2 3">
    <name type="scientific">Acinetobacter baumannii</name>
    <dbReference type="NCBI Taxonomy" id="470"/>
    <lineage>
        <taxon>Bacteria</taxon>
        <taxon>Pseudomonadati</taxon>
        <taxon>Pseudomonadota</taxon>
        <taxon>Gammaproteobacteria</taxon>
        <taxon>Moraxellales</taxon>
        <taxon>Moraxellaceae</taxon>
        <taxon>Acinetobacter</taxon>
        <taxon>Acinetobacter calcoaceticus/baumannii complex</taxon>
    </lineage>
</organism>
<feature type="chain" id="PRO_5031237316" evidence="1">
    <location>
        <begin position="30"/>
        <end position="153"/>
    </location>
</feature>
<sequence>MALIQGNFSIMKKILICSLLSFISSVVLATPITLQHAKTGYVNSGICSAVVDITIHDFLGTNDKLYLDLVAKDKAGKIKGASEDIITYDDVQNLSGKAFGKVFIESEDMCEADRTWTIHVKRAVLVVDGKRQDLLKTKQVMIDDFQPMKIVAK</sequence>
<reference evidence="2 3" key="1">
    <citation type="submission" date="2015-12" db="EMBL/GenBank/DDBJ databases">
        <authorList>
            <person name="Wibberg D."/>
        </authorList>
    </citation>
    <scope>NUCLEOTIDE SEQUENCE [LARGE SCALE GENOMIC DNA]</scope>
    <source>
        <strain evidence="2">R2091</strain>
    </source>
</reference>
<gene>
    <name evidence="2" type="ORF">ABR2091_2979</name>
</gene>
<dbReference type="EMBL" id="LN997846">
    <property type="protein sequence ID" value="CUW36367.1"/>
    <property type="molecule type" value="Genomic_DNA"/>
</dbReference>
<evidence type="ECO:0000313" key="3">
    <source>
        <dbReference type="Proteomes" id="UP000066661"/>
    </source>
</evidence>
<protein>
    <submittedName>
        <fullName evidence="2">Uncharacterized protein</fullName>
    </submittedName>
</protein>
<evidence type="ECO:0000313" key="2">
    <source>
        <dbReference type="EMBL" id="CUW36367.1"/>
    </source>
</evidence>